<proteinExistence type="predicted"/>
<dbReference type="NCBIfam" id="NF033677">
    <property type="entry name" value="biofilm_BapA_N"/>
    <property type="match status" value="1"/>
</dbReference>
<evidence type="ECO:0000313" key="3">
    <source>
        <dbReference type="Proteomes" id="UP000293154"/>
    </source>
</evidence>
<dbReference type="InterPro" id="IPR013783">
    <property type="entry name" value="Ig-like_fold"/>
</dbReference>
<reference evidence="2 3" key="1">
    <citation type="submission" date="2019-03" db="EMBL/GenBank/DDBJ databases">
        <title>Pragia sp. nov. isolated from the gut tract of Carduelis flavirostris.</title>
        <authorList>
            <person name="Ge Y."/>
        </authorList>
    </citation>
    <scope>NUCLEOTIDE SEQUENCE [LARGE SCALE GENOMIC DNA]</scope>
    <source>
        <strain evidence="2 3">CF-458</strain>
    </source>
</reference>
<dbReference type="Pfam" id="PF22783">
    <property type="entry name" value="BapA_N"/>
    <property type="match status" value="1"/>
</dbReference>
<evidence type="ECO:0000313" key="2">
    <source>
        <dbReference type="EMBL" id="QBH95292.1"/>
    </source>
</evidence>
<name>A0A411WGE9_9GAMM</name>
<gene>
    <name evidence="2" type="ORF">EKN56_02060</name>
</gene>
<dbReference type="KEGG" id="prag:EKN56_02060"/>
<accession>A0A411WGE9</accession>
<dbReference type="InterPro" id="IPR048051">
    <property type="entry name" value="BapA-like_prefix-like"/>
</dbReference>
<dbReference type="Proteomes" id="UP000293154">
    <property type="component" value="Chromosome"/>
</dbReference>
<feature type="domain" description="Biofilm-associated protein BapA-like prefix-like" evidence="1">
    <location>
        <begin position="13"/>
        <end position="130"/>
    </location>
</feature>
<protein>
    <submittedName>
        <fullName evidence="2">BapA prefix-like domain-containing protein</fullName>
    </submittedName>
</protein>
<dbReference type="AlphaFoldDB" id="A0A411WGE9"/>
<dbReference type="RefSeq" id="WP_130590284.1">
    <property type="nucleotide sequence ID" value="NZ_CP034752.1"/>
</dbReference>
<sequence length="252" mass="26720">MDNVNNSISSINNEINILSREGGTFISSVTLFTGTQTVILTEPSIVNIHSDMKMVARYERQGNDLIIHMADGSVVICKDYFFEVDGTHSELVFTDDSQGIVHVAFPESQEVGVLIPEYQPIEDISSLYLVAQHSSDYFLPLGVGALAILGTGIAIANSNSKGSFVDISTDEPQPSIPPVPTIVSPFTDSLLNLVESQSDQMISGTTGITGSGQSVTVSIAGNTYMATVDDNGNWSLTLSPSILASLAQGSSP</sequence>
<keyword evidence="3" id="KW-1185">Reference proteome</keyword>
<dbReference type="NCBIfam" id="NF033510">
    <property type="entry name" value="Ca_tandemer"/>
    <property type="match status" value="1"/>
</dbReference>
<dbReference type="Gene3D" id="2.60.40.10">
    <property type="entry name" value="Immunoglobulins"/>
    <property type="match status" value="1"/>
</dbReference>
<dbReference type="EMBL" id="CP034752">
    <property type="protein sequence ID" value="QBH95292.1"/>
    <property type="molecule type" value="Genomic_DNA"/>
</dbReference>
<evidence type="ECO:0000259" key="1">
    <source>
        <dbReference type="Pfam" id="PF22783"/>
    </source>
</evidence>
<organism evidence="2 3">
    <name type="scientific">Limnobaculum zhutongyuii</name>
    <dbReference type="NCBI Taxonomy" id="2498113"/>
    <lineage>
        <taxon>Bacteria</taxon>
        <taxon>Pseudomonadati</taxon>
        <taxon>Pseudomonadota</taxon>
        <taxon>Gammaproteobacteria</taxon>
        <taxon>Enterobacterales</taxon>
        <taxon>Budviciaceae</taxon>
        <taxon>Limnobaculum</taxon>
    </lineage>
</organism>
<dbReference type="OrthoDB" id="8481600at2"/>